<evidence type="ECO:0000256" key="1">
    <source>
        <dbReference type="SAM" id="MobiDB-lite"/>
    </source>
</evidence>
<feature type="region of interest" description="Disordered" evidence="1">
    <location>
        <begin position="225"/>
        <end position="249"/>
    </location>
</feature>
<reference evidence="3" key="1">
    <citation type="submission" date="2017-12" db="EMBL/GenBank/DDBJ databases">
        <title>FDA dAtabase for Regulatory Grade micrObial Sequences (FDA-ARGOS): Supporting development and validation of Infectious Disease Dx tests.</title>
        <authorList>
            <person name="Campos J."/>
            <person name="Goldberg B."/>
            <person name="Tallon L."/>
            <person name="Sadzewicz L."/>
            <person name="Sengamalay N."/>
            <person name="Ott S."/>
            <person name="Godinez A."/>
            <person name="Nagaraj S."/>
            <person name="Vavikolanu K."/>
            <person name="Vyas G."/>
            <person name="Nadendla S."/>
            <person name="Aluvathingal J."/>
            <person name="Geyer C."/>
            <person name="Nandy P."/>
            <person name="Hobson J."/>
            <person name="Sichtig H."/>
        </authorList>
    </citation>
    <scope>NUCLEOTIDE SEQUENCE [LARGE SCALE GENOMIC DNA]</scope>
    <source>
        <strain evidence="3">FDAARGOS_79</strain>
    </source>
</reference>
<dbReference type="EMBL" id="JTBC02000011">
    <property type="protein sequence ID" value="PNO64570.1"/>
    <property type="molecule type" value="Genomic_DNA"/>
</dbReference>
<evidence type="ECO:0000313" key="3">
    <source>
        <dbReference type="Proteomes" id="UP000030378"/>
    </source>
</evidence>
<organism evidence="2 3">
    <name type="scientific">Serratia marcescens</name>
    <dbReference type="NCBI Taxonomy" id="615"/>
    <lineage>
        <taxon>Bacteria</taxon>
        <taxon>Pseudomonadati</taxon>
        <taxon>Pseudomonadota</taxon>
        <taxon>Gammaproteobacteria</taxon>
        <taxon>Enterobacterales</taxon>
        <taxon>Yersiniaceae</taxon>
        <taxon>Serratia</taxon>
    </lineage>
</organism>
<gene>
    <name evidence="2" type="ORF">MC70_020205</name>
</gene>
<dbReference type="NCBIfam" id="TIGR03761">
    <property type="entry name" value="ICE_PFL4669"/>
    <property type="match status" value="1"/>
</dbReference>
<evidence type="ECO:0000313" key="2">
    <source>
        <dbReference type="EMBL" id="PNO64570.1"/>
    </source>
</evidence>
<dbReference type="Proteomes" id="UP000030378">
    <property type="component" value="Unassembled WGS sequence"/>
</dbReference>
<proteinExistence type="predicted"/>
<dbReference type="RefSeq" id="WP_102985282.1">
    <property type="nucleotide sequence ID" value="NZ_JTBC02000011.1"/>
</dbReference>
<name>A0AAP8PF83_SERMA</name>
<accession>A0AAP8PF83</accession>
<comment type="caution">
    <text evidence="2">The sequence shown here is derived from an EMBL/GenBank/DDBJ whole genome shotgun (WGS) entry which is preliminary data.</text>
</comment>
<protein>
    <submittedName>
        <fullName evidence="2">TIGR03761 family integrating conjugative element protein</fullName>
    </submittedName>
</protein>
<dbReference type="InterPro" id="IPR014996">
    <property type="entry name" value="AcaB"/>
</dbReference>
<dbReference type="AlphaFoldDB" id="A0AAP8PF83"/>
<sequence>MVDSAKSKETVPATPRAGALKSTLTVQLHTQYAILLWEGRSRSKSSSKPQIVSMPQVIALAGRINQDSDSDNPYADHAMVLLEQAIERGTARLQSAVAELETVLSRLPAQVSLSDIASVSPLNIGVFSRTPLGYRCVWMLVGFDQLAMKAFQAWHYGLISRQKRDELLSQGGHWVRQVYGVVQQYRSVAVSREDLRLQTTAGIDAVKRLGEPDADILSGAVRSAFSPPLRQQPEAPPATEPKPKKGGKA</sequence>
<dbReference type="Pfam" id="PF08900">
    <property type="entry name" value="AcaB"/>
    <property type="match status" value="1"/>
</dbReference>